<accession>A0A5C3P581</accession>
<name>A0A5C3P581_9APHY</name>
<dbReference type="STRING" id="1314778.A0A5C3P581"/>
<dbReference type="EMBL" id="ML211371">
    <property type="protein sequence ID" value="TFK83718.1"/>
    <property type="molecule type" value="Genomic_DNA"/>
</dbReference>
<protein>
    <submittedName>
        <fullName evidence="1">Uncharacterized protein</fullName>
    </submittedName>
</protein>
<organism evidence="1 2">
    <name type="scientific">Polyporus arcularius HHB13444</name>
    <dbReference type="NCBI Taxonomy" id="1314778"/>
    <lineage>
        <taxon>Eukaryota</taxon>
        <taxon>Fungi</taxon>
        <taxon>Dikarya</taxon>
        <taxon>Basidiomycota</taxon>
        <taxon>Agaricomycotina</taxon>
        <taxon>Agaricomycetes</taxon>
        <taxon>Polyporales</taxon>
        <taxon>Polyporaceae</taxon>
        <taxon>Polyporus</taxon>
    </lineage>
</organism>
<sequence length="69" mass="7693">MALPSNSVDTLISELYPDIGTPNKPDQYFLERTILSPKNDAVDDLNQNILDMFPGEEHVMQSADKVKGD</sequence>
<dbReference type="AlphaFoldDB" id="A0A5C3P581"/>
<reference evidence="1 2" key="1">
    <citation type="journal article" date="2019" name="Nat. Ecol. Evol.">
        <title>Megaphylogeny resolves global patterns of mushroom evolution.</title>
        <authorList>
            <person name="Varga T."/>
            <person name="Krizsan K."/>
            <person name="Foldi C."/>
            <person name="Dima B."/>
            <person name="Sanchez-Garcia M."/>
            <person name="Sanchez-Ramirez S."/>
            <person name="Szollosi G.J."/>
            <person name="Szarkandi J.G."/>
            <person name="Papp V."/>
            <person name="Albert L."/>
            <person name="Andreopoulos W."/>
            <person name="Angelini C."/>
            <person name="Antonin V."/>
            <person name="Barry K.W."/>
            <person name="Bougher N.L."/>
            <person name="Buchanan P."/>
            <person name="Buyck B."/>
            <person name="Bense V."/>
            <person name="Catcheside P."/>
            <person name="Chovatia M."/>
            <person name="Cooper J."/>
            <person name="Damon W."/>
            <person name="Desjardin D."/>
            <person name="Finy P."/>
            <person name="Geml J."/>
            <person name="Haridas S."/>
            <person name="Hughes K."/>
            <person name="Justo A."/>
            <person name="Karasinski D."/>
            <person name="Kautmanova I."/>
            <person name="Kiss B."/>
            <person name="Kocsube S."/>
            <person name="Kotiranta H."/>
            <person name="LaButti K.M."/>
            <person name="Lechner B.E."/>
            <person name="Liimatainen K."/>
            <person name="Lipzen A."/>
            <person name="Lukacs Z."/>
            <person name="Mihaltcheva S."/>
            <person name="Morgado L.N."/>
            <person name="Niskanen T."/>
            <person name="Noordeloos M.E."/>
            <person name="Ohm R.A."/>
            <person name="Ortiz-Santana B."/>
            <person name="Ovrebo C."/>
            <person name="Racz N."/>
            <person name="Riley R."/>
            <person name="Savchenko A."/>
            <person name="Shiryaev A."/>
            <person name="Soop K."/>
            <person name="Spirin V."/>
            <person name="Szebenyi C."/>
            <person name="Tomsovsky M."/>
            <person name="Tulloss R.E."/>
            <person name="Uehling J."/>
            <person name="Grigoriev I.V."/>
            <person name="Vagvolgyi C."/>
            <person name="Papp T."/>
            <person name="Martin F.M."/>
            <person name="Miettinen O."/>
            <person name="Hibbett D.S."/>
            <person name="Nagy L.G."/>
        </authorList>
    </citation>
    <scope>NUCLEOTIDE SEQUENCE [LARGE SCALE GENOMIC DNA]</scope>
    <source>
        <strain evidence="1 2">HHB13444</strain>
    </source>
</reference>
<keyword evidence="2" id="KW-1185">Reference proteome</keyword>
<dbReference type="InParanoid" id="A0A5C3P581"/>
<gene>
    <name evidence="1" type="ORF">K466DRAFT_456667</name>
</gene>
<dbReference type="Proteomes" id="UP000308197">
    <property type="component" value="Unassembled WGS sequence"/>
</dbReference>
<proteinExistence type="predicted"/>
<evidence type="ECO:0000313" key="2">
    <source>
        <dbReference type="Proteomes" id="UP000308197"/>
    </source>
</evidence>
<evidence type="ECO:0000313" key="1">
    <source>
        <dbReference type="EMBL" id="TFK83718.1"/>
    </source>
</evidence>
<feature type="non-terminal residue" evidence="1">
    <location>
        <position position="69"/>
    </location>
</feature>